<organism evidence="1 2">
    <name type="scientific">Alectoria fallacina</name>
    <dbReference type="NCBI Taxonomy" id="1903189"/>
    <lineage>
        <taxon>Eukaryota</taxon>
        <taxon>Fungi</taxon>
        <taxon>Dikarya</taxon>
        <taxon>Ascomycota</taxon>
        <taxon>Pezizomycotina</taxon>
        <taxon>Lecanoromycetes</taxon>
        <taxon>OSLEUM clade</taxon>
        <taxon>Lecanoromycetidae</taxon>
        <taxon>Lecanorales</taxon>
        <taxon>Lecanorineae</taxon>
        <taxon>Parmeliaceae</taxon>
        <taxon>Alectoria</taxon>
    </lineage>
</organism>
<sequence>MERNYLDRLSAELITPILLELPTTQSLYSLVRASPKSYQVFLASKEKILVSLMRPTIQPVAFLDTLAAVQASQLKEKGPDRKGVLAFLRHYENERQKAVGQRGRHYSLSTATSLCQLYRSSQYFIRELTRRSNIYLRRCAGTAFVQTHRYARLSDVEEGRLRHKEPHNGS</sequence>
<dbReference type="Proteomes" id="UP000664203">
    <property type="component" value="Unassembled WGS sequence"/>
</dbReference>
<gene>
    <name evidence="1" type="ORF">ALECFALPRED_010133</name>
</gene>
<name>A0A8H3I578_9LECA</name>
<dbReference type="AlphaFoldDB" id="A0A8H3I578"/>
<accession>A0A8H3I578</accession>
<protein>
    <submittedName>
        <fullName evidence="1">Uncharacterized protein</fullName>
    </submittedName>
</protein>
<comment type="caution">
    <text evidence="1">The sequence shown here is derived from an EMBL/GenBank/DDBJ whole genome shotgun (WGS) entry which is preliminary data.</text>
</comment>
<keyword evidence="2" id="KW-1185">Reference proteome</keyword>
<proteinExistence type="predicted"/>
<evidence type="ECO:0000313" key="1">
    <source>
        <dbReference type="EMBL" id="CAF9915382.1"/>
    </source>
</evidence>
<evidence type="ECO:0000313" key="2">
    <source>
        <dbReference type="Proteomes" id="UP000664203"/>
    </source>
</evidence>
<reference evidence="1" key="1">
    <citation type="submission" date="2021-03" db="EMBL/GenBank/DDBJ databases">
        <authorList>
            <person name="Tagirdzhanova G."/>
        </authorList>
    </citation>
    <scope>NUCLEOTIDE SEQUENCE</scope>
</reference>
<dbReference type="EMBL" id="CAJPDR010000082">
    <property type="protein sequence ID" value="CAF9915382.1"/>
    <property type="molecule type" value="Genomic_DNA"/>
</dbReference>
<dbReference type="OrthoDB" id="5304511at2759"/>